<dbReference type="Proteomes" id="UP000288943">
    <property type="component" value="Chromosome"/>
</dbReference>
<name>A0A410WRA8_9BACL</name>
<keyword evidence="1" id="KW-0812">Transmembrane</keyword>
<keyword evidence="1" id="KW-1133">Transmembrane helix</keyword>
<keyword evidence="5" id="KW-1185">Reference proteome</keyword>
<evidence type="ECO:0000256" key="1">
    <source>
        <dbReference type="SAM" id="Phobius"/>
    </source>
</evidence>
<feature type="transmembrane region" description="Helical" evidence="1">
    <location>
        <begin position="75"/>
        <end position="93"/>
    </location>
</feature>
<dbReference type="EMBL" id="JAMDMJ010000002">
    <property type="protein sequence ID" value="MCY9594624.1"/>
    <property type="molecule type" value="Genomic_DNA"/>
</dbReference>
<gene>
    <name evidence="2" type="ORF">M5X16_02415</name>
    <name evidence="3" type="ORF">PC41400_03855</name>
</gene>
<reference evidence="2 5" key="2">
    <citation type="submission" date="2022-05" db="EMBL/GenBank/DDBJ databases">
        <title>Genome Sequencing of Bee-Associated Microbes.</title>
        <authorList>
            <person name="Dunlap C."/>
        </authorList>
    </citation>
    <scope>NUCLEOTIDE SEQUENCE [LARGE SCALE GENOMIC DNA]</scope>
    <source>
        <strain evidence="2 5">NRRL B-23120</strain>
    </source>
</reference>
<protein>
    <submittedName>
        <fullName evidence="3">Uncharacterized protein</fullName>
    </submittedName>
</protein>
<dbReference type="KEGG" id="pchi:PC41400_03855"/>
<dbReference type="EMBL" id="CP026520">
    <property type="protein sequence ID" value="QAV16864.1"/>
    <property type="molecule type" value="Genomic_DNA"/>
</dbReference>
<organism evidence="3 4">
    <name type="scientific">Paenibacillus chitinolyticus</name>
    <dbReference type="NCBI Taxonomy" id="79263"/>
    <lineage>
        <taxon>Bacteria</taxon>
        <taxon>Bacillati</taxon>
        <taxon>Bacillota</taxon>
        <taxon>Bacilli</taxon>
        <taxon>Bacillales</taxon>
        <taxon>Paenibacillaceae</taxon>
        <taxon>Paenibacillus</taxon>
    </lineage>
</organism>
<accession>A0A410WRA8</accession>
<proteinExistence type="predicted"/>
<evidence type="ECO:0000313" key="4">
    <source>
        <dbReference type="Proteomes" id="UP000288943"/>
    </source>
</evidence>
<sequence>MNDKNTVRHIIEDLLPLYEEGLLSEETARWLEAQTADDADYEKLVRLSGQSLPKPELPEPAEDYAKMMAKINRKLSLYQLLFMAISFVLAIRTSLLNESFGFVLWYAVLGFVTYLFYKQMKIVFFLSFAPVFLWSIGDSIYEIVNGSGDGGMGVFVFSPLLVAVVTASIHCLFAFVGSLMGLLALKIRKMGEESE</sequence>
<feature type="transmembrane region" description="Helical" evidence="1">
    <location>
        <begin position="99"/>
        <end position="117"/>
    </location>
</feature>
<keyword evidence="1" id="KW-0472">Membrane</keyword>
<feature type="transmembrane region" description="Helical" evidence="1">
    <location>
        <begin position="161"/>
        <end position="185"/>
    </location>
</feature>
<dbReference type="OrthoDB" id="6194834at2"/>
<dbReference type="AlphaFoldDB" id="A0A410WRA8"/>
<evidence type="ECO:0000313" key="5">
    <source>
        <dbReference type="Proteomes" id="UP001527202"/>
    </source>
</evidence>
<dbReference type="Proteomes" id="UP001527202">
    <property type="component" value="Unassembled WGS sequence"/>
</dbReference>
<reference evidence="3 4" key="1">
    <citation type="submission" date="2018-01" db="EMBL/GenBank/DDBJ databases">
        <title>The whole genome sequencing and assembly of Paenibacillus chitinolyticus KCCM 41400 strain.</title>
        <authorList>
            <person name="Kim J.-Y."/>
            <person name="Park M.-K."/>
            <person name="Lee Y.-J."/>
            <person name="Yi H."/>
            <person name="Bahn Y.-S."/>
            <person name="Kim J.F."/>
            <person name="Lee D.-W."/>
        </authorList>
    </citation>
    <scope>NUCLEOTIDE SEQUENCE [LARGE SCALE GENOMIC DNA]</scope>
    <source>
        <strain evidence="3 4">KCCM 41400</strain>
    </source>
</reference>
<dbReference type="RefSeq" id="WP_042232187.1">
    <property type="nucleotide sequence ID" value="NZ_CP026520.1"/>
</dbReference>
<feature type="transmembrane region" description="Helical" evidence="1">
    <location>
        <begin position="122"/>
        <end position="141"/>
    </location>
</feature>
<evidence type="ECO:0000313" key="3">
    <source>
        <dbReference type="EMBL" id="QAV16864.1"/>
    </source>
</evidence>
<evidence type="ECO:0000313" key="2">
    <source>
        <dbReference type="EMBL" id="MCY9594624.1"/>
    </source>
</evidence>
<dbReference type="GeneID" id="95373952"/>